<reference evidence="3" key="2">
    <citation type="journal article" date="2020" name="Nat. Ecol. Evol.">
        <title>Deeply conserved synteny resolves early events in vertebrate evolution.</title>
        <authorList>
            <person name="Simakov O."/>
            <person name="Marletaz F."/>
            <person name="Yue J.X."/>
            <person name="O'Connell B."/>
            <person name="Jenkins J."/>
            <person name="Brandt A."/>
            <person name="Calef R."/>
            <person name="Tung C.H."/>
            <person name="Huang T.K."/>
            <person name="Schmutz J."/>
            <person name="Satoh N."/>
            <person name="Yu J.K."/>
            <person name="Putnam N.H."/>
            <person name="Green R.E."/>
            <person name="Rokhsar D.S."/>
        </authorList>
    </citation>
    <scope>NUCLEOTIDE SEQUENCE [LARGE SCALE GENOMIC DNA]</scope>
    <source>
        <strain evidence="3">S238N-H82</strain>
    </source>
</reference>
<dbReference type="InterPro" id="IPR035992">
    <property type="entry name" value="Ricin_B-like_lectins"/>
</dbReference>
<organism>
    <name type="scientific">Branchiostoma floridae</name>
    <name type="common">Florida lancelet</name>
    <name type="synonym">Amphioxus</name>
    <dbReference type="NCBI Taxonomy" id="7739"/>
    <lineage>
        <taxon>Eukaryota</taxon>
        <taxon>Metazoa</taxon>
        <taxon>Chordata</taxon>
        <taxon>Cephalochordata</taxon>
        <taxon>Leptocardii</taxon>
        <taxon>Amphioxiformes</taxon>
        <taxon>Branchiostomatidae</taxon>
        <taxon>Branchiostoma</taxon>
    </lineage>
</organism>
<accession>C3Y3D9</accession>
<name>C3Y3D9_BRAFL</name>
<evidence type="ECO:0000313" key="4">
    <source>
        <dbReference type="RefSeq" id="XP_035682577.1"/>
    </source>
</evidence>
<dbReference type="Proteomes" id="UP000001554">
    <property type="component" value="Chromosome 7"/>
</dbReference>
<reference evidence="2" key="1">
    <citation type="journal article" date="2008" name="Nature">
        <title>The amphioxus genome and the evolution of the chordate karyotype.</title>
        <authorList>
            <consortium name="US DOE Joint Genome Institute (JGI-PGF)"/>
            <person name="Putnam N.H."/>
            <person name="Butts T."/>
            <person name="Ferrier D.E.K."/>
            <person name="Furlong R.F."/>
            <person name="Hellsten U."/>
            <person name="Kawashima T."/>
            <person name="Robinson-Rechavi M."/>
            <person name="Shoguchi E."/>
            <person name="Terry A."/>
            <person name="Yu J.-K."/>
            <person name="Benito-Gutierrez E.L."/>
            <person name="Dubchak I."/>
            <person name="Garcia-Fernandez J."/>
            <person name="Gibson-Brown J.J."/>
            <person name="Grigoriev I.V."/>
            <person name="Horton A.C."/>
            <person name="de Jong P.J."/>
            <person name="Jurka J."/>
            <person name="Kapitonov V.V."/>
            <person name="Kohara Y."/>
            <person name="Kuroki Y."/>
            <person name="Lindquist E."/>
            <person name="Lucas S."/>
            <person name="Osoegawa K."/>
            <person name="Pennacchio L.A."/>
            <person name="Salamov A.A."/>
            <person name="Satou Y."/>
            <person name="Sauka-Spengler T."/>
            <person name="Schmutz J."/>
            <person name="Shin-I T."/>
            <person name="Toyoda A."/>
            <person name="Bronner-Fraser M."/>
            <person name="Fujiyama A."/>
            <person name="Holland L.Z."/>
            <person name="Holland P.W.H."/>
            <person name="Satoh N."/>
            <person name="Rokhsar D.S."/>
        </authorList>
    </citation>
    <scope>NUCLEOTIDE SEQUENCE [LARGE SCALE GENOMIC DNA]</scope>
    <source>
        <strain evidence="2">S238N-H82</strain>
        <tissue evidence="2">Testes</tissue>
    </source>
</reference>
<sequence length="148" mass="16634">MAAHHYKYIVSQDHPLVMTLKHFSNDDNTQIVVMGKQAHNKDYQLWYHKDDSYIIAMATADNRAVTNEVTTPANGNRIFNRTKTGAQNQKWNIVPTDAGAVYITPELDNNLALTLKDGNPQEGTEVILTPILDSGIPTGSQLWKFDHK</sequence>
<dbReference type="Pfam" id="PF14200">
    <property type="entry name" value="RicinB_lectin_2"/>
    <property type="match status" value="1"/>
</dbReference>
<evidence type="ECO:0000313" key="5">
    <source>
        <dbReference type="RefSeq" id="XP_035682578.1"/>
    </source>
</evidence>
<reference evidence="4 5" key="3">
    <citation type="submission" date="2025-04" db="UniProtKB">
        <authorList>
            <consortium name="RefSeq"/>
        </authorList>
    </citation>
    <scope>IDENTIFICATION</scope>
    <source>
        <strain evidence="4 5">S238N-H82</strain>
        <tissue evidence="4 5">Testes</tissue>
    </source>
</reference>
<dbReference type="InterPro" id="IPR000772">
    <property type="entry name" value="Ricin_B_lectin"/>
</dbReference>
<evidence type="ECO:0000259" key="1">
    <source>
        <dbReference type="Pfam" id="PF14200"/>
    </source>
</evidence>
<feature type="domain" description="Ricin B lectin" evidence="1">
    <location>
        <begin position="43"/>
        <end position="128"/>
    </location>
</feature>
<dbReference type="RefSeq" id="XP_035682578.1">
    <property type="nucleotide sequence ID" value="XM_035826685.1"/>
</dbReference>
<evidence type="ECO:0000313" key="3">
    <source>
        <dbReference type="Proteomes" id="UP000001554"/>
    </source>
</evidence>
<dbReference type="CDD" id="cd00161">
    <property type="entry name" value="beta-trefoil_Ricin-like"/>
    <property type="match status" value="1"/>
</dbReference>
<dbReference type="EMBL" id="GG666483">
    <property type="protein sequence ID" value="EEN65206.1"/>
    <property type="molecule type" value="Genomic_DNA"/>
</dbReference>
<dbReference type="SUPFAM" id="SSF50370">
    <property type="entry name" value="Ricin B-like lectins"/>
    <property type="match status" value="1"/>
</dbReference>
<dbReference type="Gene3D" id="2.80.10.50">
    <property type="match status" value="1"/>
</dbReference>
<dbReference type="InParanoid" id="C3Y3D9"/>
<dbReference type="RefSeq" id="XP_035682577.1">
    <property type="nucleotide sequence ID" value="XM_035826684.1"/>
</dbReference>
<dbReference type="KEGG" id="bfo:118419981"/>
<dbReference type="AlphaFoldDB" id="C3Y3D9"/>
<evidence type="ECO:0000313" key="2">
    <source>
        <dbReference type="EMBL" id="EEN65206.1"/>
    </source>
</evidence>
<proteinExistence type="predicted"/>
<dbReference type="PROSITE" id="PS50231">
    <property type="entry name" value="RICIN_B_LECTIN"/>
    <property type="match status" value="1"/>
</dbReference>
<keyword evidence="3" id="KW-1185">Reference proteome</keyword>
<gene>
    <name evidence="4 5" type="primary">LOC118419981</name>
    <name evidence="2" type="ORF">BRAFLDRAFT_90649</name>
</gene>
<dbReference type="GeneID" id="118419981"/>
<protein>
    <submittedName>
        <fullName evidence="4 5">Uncharacterized protein LOC118419981</fullName>
    </submittedName>
</protein>